<reference evidence="1 2" key="1">
    <citation type="submission" date="2021-03" db="EMBL/GenBank/DDBJ databases">
        <title>Tianweitania aestuarii sp. nov., isolated from a tidal flat.</title>
        <authorList>
            <person name="Park S."/>
            <person name="Yoon J.-H."/>
        </authorList>
    </citation>
    <scope>NUCLEOTIDE SEQUENCE [LARGE SCALE GENOMIC DNA]</scope>
    <source>
        <strain evidence="1 2">BSSL-BM11</strain>
    </source>
</reference>
<accession>A0ABS5RWI3</accession>
<organism evidence="1 2">
    <name type="scientific">Tianweitania aestuarii</name>
    <dbReference type="NCBI Taxonomy" id="2814886"/>
    <lineage>
        <taxon>Bacteria</taxon>
        <taxon>Pseudomonadati</taxon>
        <taxon>Pseudomonadota</taxon>
        <taxon>Alphaproteobacteria</taxon>
        <taxon>Hyphomicrobiales</taxon>
        <taxon>Phyllobacteriaceae</taxon>
        <taxon>Tianweitania</taxon>
    </lineage>
</organism>
<keyword evidence="1" id="KW-0436">Ligase</keyword>
<dbReference type="Proteomes" id="UP001297272">
    <property type="component" value="Unassembled WGS sequence"/>
</dbReference>
<dbReference type="EMBL" id="JAFMNX010000003">
    <property type="protein sequence ID" value="MBS9721431.1"/>
    <property type="molecule type" value="Genomic_DNA"/>
</dbReference>
<name>A0ABS5RWI3_9HYPH</name>
<evidence type="ECO:0000313" key="1">
    <source>
        <dbReference type="EMBL" id="MBS9721431.1"/>
    </source>
</evidence>
<dbReference type="InterPro" id="IPR009097">
    <property type="entry name" value="Cyclic_Pdiesterase"/>
</dbReference>
<keyword evidence="2" id="KW-1185">Reference proteome</keyword>
<sequence length="177" mass="19846">MANGGTGVEDGVALILALQFDRTSFDRLDGARRRYFPAERNFIPAHLTLFHHLPAERHDAIVDDVATRCRSQGPFPIRFSGLRFMGRGTAYVVESDQLMKLRADLSALWSADLNRQDSQGFRPHVTIQNKVVPEAARALYDELTRNFESFDATASGLLLWRYRGGPWDAAGEFGFTA</sequence>
<gene>
    <name evidence="1" type="ORF">JYU29_12125</name>
</gene>
<protein>
    <submittedName>
        <fullName evidence="1">2'-5' RNA ligase family protein</fullName>
    </submittedName>
</protein>
<dbReference type="SUPFAM" id="SSF55144">
    <property type="entry name" value="LigT-like"/>
    <property type="match status" value="1"/>
</dbReference>
<dbReference type="Pfam" id="PF13563">
    <property type="entry name" value="2_5_RNA_ligase2"/>
    <property type="match status" value="1"/>
</dbReference>
<proteinExistence type="predicted"/>
<evidence type="ECO:0000313" key="2">
    <source>
        <dbReference type="Proteomes" id="UP001297272"/>
    </source>
</evidence>
<comment type="caution">
    <text evidence="1">The sequence shown here is derived from an EMBL/GenBank/DDBJ whole genome shotgun (WGS) entry which is preliminary data.</text>
</comment>
<dbReference type="GO" id="GO:0016874">
    <property type="term" value="F:ligase activity"/>
    <property type="evidence" value="ECO:0007669"/>
    <property type="project" value="UniProtKB-KW"/>
</dbReference>
<dbReference type="Gene3D" id="3.90.1140.10">
    <property type="entry name" value="Cyclic phosphodiesterase"/>
    <property type="match status" value="1"/>
</dbReference>